<organism evidence="1 2">
    <name type="scientific">Parabacteroides distasonis</name>
    <dbReference type="NCBI Taxonomy" id="823"/>
    <lineage>
        <taxon>Bacteria</taxon>
        <taxon>Pseudomonadati</taxon>
        <taxon>Bacteroidota</taxon>
        <taxon>Bacteroidia</taxon>
        <taxon>Bacteroidales</taxon>
        <taxon>Tannerellaceae</taxon>
        <taxon>Parabacteroides</taxon>
    </lineage>
</organism>
<comment type="caution">
    <text evidence="1">The sequence shown here is derived from an EMBL/GenBank/DDBJ whole genome shotgun (WGS) entry which is preliminary data.</text>
</comment>
<dbReference type="RefSeq" id="WP_087346173.1">
    <property type="nucleotide sequence ID" value="NZ_AP019729.1"/>
</dbReference>
<dbReference type="AlphaFoldDB" id="A0A1Y4I7R5"/>
<name>A0A1Y4I7R5_PARDI</name>
<evidence type="ECO:0000313" key="2">
    <source>
        <dbReference type="Proteomes" id="UP000195950"/>
    </source>
</evidence>
<accession>A0A1Y4I7R5</accession>
<sequence length="155" mass="18122">MEEEKIYSVTEPVGSEQDAPVSNMEMLSDVFFKEEARRLKEAFCFERDADDFDYLNHQLQSVKNLLVGLKLPWIQIAPILYRCMAVYLQRPDQHVSNMKVRYLSTQLMDGVLLLSQNGRLINDLLMFFDRQIKEIQCLRNERGEEIDNVSILGTE</sequence>
<gene>
    <name evidence="1" type="ORF">B5F32_17005</name>
</gene>
<dbReference type="Proteomes" id="UP000195950">
    <property type="component" value="Unassembled WGS sequence"/>
</dbReference>
<proteinExistence type="predicted"/>
<protein>
    <submittedName>
        <fullName evidence="1">Uncharacterized protein</fullName>
    </submittedName>
</protein>
<evidence type="ECO:0000313" key="1">
    <source>
        <dbReference type="EMBL" id="OUP15656.1"/>
    </source>
</evidence>
<dbReference type="EMBL" id="NFJX01000019">
    <property type="protein sequence ID" value="OUP15656.1"/>
    <property type="molecule type" value="Genomic_DNA"/>
</dbReference>
<reference evidence="2" key="1">
    <citation type="submission" date="2017-04" db="EMBL/GenBank/DDBJ databases">
        <title>Function of individual gut microbiota members based on whole genome sequencing of pure cultures obtained from chicken caecum.</title>
        <authorList>
            <person name="Medvecky M."/>
            <person name="Cejkova D."/>
            <person name="Polansky O."/>
            <person name="Karasova D."/>
            <person name="Kubasova T."/>
            <person name="Cizek A."/>
            <person name="Rychlik I."/>
        </authorList>
    </citation>
    <scope>NUCLEOTIDE SEQUENCE [LARGE SCALE GENOMIC DNA]</scope>
    <source>
        <strain evidence="2">An199</strain>
    </source>
</reference>